<organism evidence="1 2">
    <name type="scientific">Polaromonas jejuensis</name>
    <dbReference type="NCBI Taxonomy" id="457502"/>
    <lineage>
        <taxon>Bacteria</taxon>
        <taxon>Pseudomonadati</taxon>
        <taxon>Pseudomonadota</taxon>
        <taxon>Betaproteobacteria</taxon>
        <taxon>Burkholderiales</taxon>
        <taxon>Comamonadaceae</taxon>
        <taxon>Polaromonas</taxon>
    </lineage>
</organism>
<sequence length="384" mass="42105">MNSRKRFIYMSTLRMKMGEMEGLSWLRSDVADCVIPNLIVPPAKERSSSSQESLFAGGKSIPDVGGVLAKYWVHRPAFVDPRVLFKEYGTENAVSWLPALFSRARNLSVIAIPVASLVTLETMGVAAFKAAISRGDGMKFGLSILSGDMTDPNVGTRVQAVLAGLSLRPSECAVIADFTDADLSEPSFVAPIIRGALEQLQSLGQWQMIVFRGTHYPEKNPAKPGQTFIQPRNEWHAWTEAVKFDPSTAHQMVFGDFAADNAKIDFKAGRAQAIRHCRYTTASDWLVTRGNGEGSDYEVMKDVFERIVDSGEFSGPTFSNADAYIYDVARNNSSKAGNATTWRQVNTTHHITRVVADIATVRKIPISTLPNAPAGAQQSLELTR</sequence>
<dbReference type="EMBL" id="JBHSMX010000011">
    <property type="protein sequence ID" value="MFC5520542.1"/>
    <property type="molecule type" value="Genomic_DNA"/>
</dbReference>
<comment type="caution">
    <text evidence="1">The sequence shown here is derived from an EMBL/GenBank/DDBJ whole genome shotgun (WGS) entry which is preliminary data.</text>
</comment>
<name>A0ABW0Q9J4_9BURK</name>
<proteinExistence type="predicted"/>
<accession>A0ABW0Q9J4</accession>
<dbReference type="Proteomes" id="UP001596084">
    <property type="component" value="Unassembled WGS sequence"/>
</dbReference>
<dbReference type="InterPro" id="IPR025683">
    <property type="entry name" value="Protein_beta"/>
</dbReference>
<protein>
    <submittedName>
        <fullName evidence="1">Beta family protein</fullName>
    </submittedName>
</protein>
<evidence type="ECO:0000313" key="2">
    <source>
        <dbReference type="Proteomes" id="UP001596084"/>
    </source>
</evidence>
<keyword evidence="2" id="KW-1185">Reference proteome</keyword>
<dbReference type="Pfam" id="PF14350">
    <property type="entry name" value="Beta_protein"/>
    <property type="match status" value="1"/>
</dbReference>
<dbReference type="RefSeq" id="WP_068831332.1">
    <property type="nucleotide sequence ID" value="NZ_JBHSMX010000011.1"/>
</dbReference>
<gene>
    <name evidence="1" type="ORF">ACFPP7_06390</name>
</gene>
<evidence type="ECO:0000313" key="1">
    <source>
        <dbReference type="EMBL" id="MFC5520542.1"/>
    </source>
</evidence>
<reference evidence="2" key="1">
    <citation type="journal article" date="2019" name="Int. J. Syst. Evol. Microbiol.">
        <title>The Global Catalogue of Microorganisms (GCM) 10K type strain sequencing project: providing services to taxonomists for standard genome sequencing and annotation.</title>
        <authorList>
            <consortium name="The Broad Institute Genomics Platform"/>
            <consortium name="The Broad Institute Genome Sequencing Center for Infectious Disease"/>
            <person name="Wu L."/>
            <person name="Ma J."/>
        </authorList>
    </citation>
    <scope>NUCLEOTIDE SEQUENCE [LARGE SCALE GENOMIC DNA]</scope>
    <source>
        <strain evidence="2">CGMCC 4.7277</strain>
    </source>
</reference>